<dbReference type="Proteomes" id="UP000386466">
    <property type="component" value="Unassembled WGS sequence"/>
</dbReference>
<evidence type="ECO:0000313" key="1">
    <source>
        <dbReference type="EMBL" id="VFV31621.1"/>
    </source>
</evidence>
<reference evidence="1 2" key="1">
    <citation type="submission" date="2019-01" db="EMBL/GenBank/DDBJ databases">
        <authorList>
            <person name="Alioto T."/>
            <person name="Alioto T."/>
        </authorList>
    </citation>
    <scope>NUCLEOTIDE SEQUENCE [LARGE SCALE GENOMIC DNA]</scope>
</reference>
<name>A0A485NDC6_LYNPA</name>
<organism evidence="1 2">
    <name type="scientific">Lynx pardinus</name>
    <name type="common">Iberian lynx</name>
    <name type="synonym">Felis pardina</name>
    <dbReference type="NCBI Taxonomy" id="191816"/>
    <lineage>
        <taxon>Eukaryota</taxon>
        <taxon>Metazoa</taxon>
        <taxon>Chordata</taxon>
        <taxon>Craniata</taxon>
        <taxon>Vertebrata</taxon>
        <taxon>Euteleostomi</taxon>
        <taxon>Mammalia</taxon>
        <taxon>Eutheria</taxon>
        <taxon>Laurasiatheria</taxon>
        <taxon>Carnivora</taxon>
        <taxon>Feliformia</taxon>
        <taxon>Felidae</taxon>
        <taxon>Felinae</taxon>
        <taxon>Lynx</taxon>
    </lineage>
</organism>
<proteinExistence type="predicted"/>
<evidence type="ECO:0000313" key="2">
    <source>
        <dbReference type="Proteomes" id="UP000386466"/>
    </source>
</evidence>
<keyword evidence="2" id="KW-1185">Reference proteome</keyword>
<dbReference type="EMBL" id="CAAGRJ010015866">
    <property type="protein sequence ID" value="VFV31621.1"/>
    <property type="molecule type" value="Genomic_DNA"/>
</dbReference>
<dbReference type="AlphaFoldDB" id="A0A485NDC6"/>
<accession>A0A485NDC6</accession>
<protein>
    <submittedName>
        <fullName evidence="1">Uncharacterized protein</fullName>
    </submittedName>
</protein>
<gene>
    <name evidence="1" type="ORF">LYPA_23C009779</name>
</gene>
<sequence length="132" mass="14833">MVFIYASQWTTPLNPYSCPHDSESLLLVNRGQPLGIFPLWILLYEDFHCSLGTNFLWSGNCASAPICPCFAGRLLNALGMRNKKLRDRAGEGSKLSIQCRHSGEHRGLERQEEPRSFQLNLSSLLSPPLSTR</sequence>